<feature type="region of interest" description="Disordered" evidence="1">
    <location>
        <begin position="1"/>
        <end position="22"/>
    </location>
</feature>
<feature type="non-terminal residue" evidence="2">
    <location>
        <position position="224"/>
    </location>
</feature>
<dbReference type="AlphaFoldDB" id="A0A392PE36"/>
<evidence type="ECO:0000313" key="3">
    <source>
        <dbReference type="Proteomes" id="UP000265520"/>
    </source>
</evidence>
<dbReference type="Proteomes" id="UP000265520">
    <property type="component" value="Unassembled WGS sequence"/>
</dbReference>
<gene>
    <name evidence="2" type="ORF">A2U01_0031135</name>
</gene>
<evidence type="ECO:0000256" key="1">
    <source>
        <dbReference type="SAM" id="MobiDB-lite"/>
    </source>
</evidence>
<evidence type="ECO:0000313" key="2">
    <source>
        <dbReference type="EMBL" id="MCI10044.1"/>
    </source>
</evidence>
<proteinExistence type="predicted"/>
<protein>
    <submittedName>
        <fullName evidence="2">Uncharacterized protein</fullName>
    </submittedName>
</protein>
<comment type="caution">
    <text evidence="2">The sequence shown here is derived from an EMBL/GenBank/DDBJ whole genome shotgun (WGS) entry which is preliminary data.</text>
</comment>
<keyword evidence="3" id="KW-1185">Reference proteome</keyword>
<dbReference type="EMBL" id="LXQA010074811">
    <property type="protein sequence ID" value="MCI10044.1"/>
    <property type="molecule type" value="Genomic_DNA"/>
</dbReference>
<sequence>MEGDEVRPSPLRVNPPPDLSWVADEPRETTSMFVGCESSGHKNLFLDVQDPPIEDWELSSVLGIRCPSPILRCGLSSPPYNPITASPEFVGVFAGVREDSRAFTRVPTLRLFFHAFGLQHSCPKGEKARGKAVKGEENESGKYGWVFFKQRTSLFKMFEDSIRGFKEKYYGVRPITTTGWKSIIYRGPKKDGAGQVVIGPHGAPVEEDYAKFSFKWIKDHYLLE</sequence>
<reference evidence="2 3" key="1">
    <citation type="journal article" date="2018" name="Front. Plant Sci.">
        <title>Red Clover (Trifolium pratense) and Zigzag Clover (T. medium) - A Picture of Genomic Similarities and Differences.</title>
        <authorList>
            <person name="Dluhosova J."/>
            <person name="Istvanek J."/>
            <person name="Nedelnik J."/>
            <person name="Repkova J."/>
        </authorList>
    </citation>
    <scope>NUCLEOTIDE SEQUENCE [LARGE SCALE GENOMIC DNA]</scope>
    <source>
        <strain evidence="3">cv. 10/8</strain>
        <tissue evidence="2">Leaf</tissue>
    </source>
</reference>
<name>A0A392PE36_9FABA</name>
<accession>A0A392PE36</accession>
<organism evidence="2 3">
    <name type="scientific">Trifolium medium</name>
    <dbReference type="NCBI Taxonomy" id="97028"/>
    <lineage>
        <taxon>Eukaryota</taxon>
        <taxon>Viridiplantae</taxon>
        <taxon>Streptophyta</taxon>
        <taxon>Embryophyta</taxon>
        <taxon>Tracheophyta</taxon>
        <taxon>Spermatophyta</taxon>
        <taxon>Magnoliopsida</taxon>
        <taxon>eudicotyledons</taxon>
        <taxon>Gunneridae</taxon>
        <taxon>Pentapetalae</taxon>
        <taxon>rosids</taxon>
        <taxon>fabids</taxon>
        <taxon>Fabales</taxon>
        <taxon>Fabaceae</taxon>
        <taxon>Papilionoideae</taxon>
        <taxon>50 kb inversion clade</taxon>
        <taxon>NPAAA clade</taxon>
        <taxon>Hologalegina</taxon>
        <taxon>IRL clade</taxon>
        <taxon>Trifolieae</taxon>
        <taxon>Trifolium</taxon>
    </lineage>
</organism>